<reference evidence="10" key="1">
    <citation type="journal article" date="2014" name="Int. J. Syst. Evol. Microbiol.">
        <title>Complete genome sequence of Corynebacterium casei LMG S-19264T (=DSM 44701T), isolated from a smear-ripened cheese.</title>
        <authorList>
            <consortium name="US DOE Joint Genome Institute (JGI-PGF)"/>
            <person name="Walter F."/>
            <person name="Albersmeier A."/>
            <person name="Kalinowski J."/>
            <person name="Ruckert C."/>
        </authorList>
    </citation>
    <scope>NUCLEOTIDE SEQUENCE</scope>
    <source>
        <strain evidence="10">VKM B-1513</strain>
    </source>
</reference>
<proteinExistence type="inferred from homology"/>
<accession>A0A9W6II45</accession>
<dbReference type="Gene3D" id="1.10.3720.10">
    <property type="entry name" value="MetI-like"/>
    <property type="match status" value="2"/>
</dbReference>
<feature type="transmembrane region" description="Helical" evidence="8">
    <location>
        <begin position="133"/>
        <end position="153"/>
    </location>
</feature>
<feature type="transmembrane region" description="Helical" evidence="8">
    <location>
        <begin position="323"/>
        <end position="348"/>
    </location>
</feature>
<evidence type="ECO:0000313" key="10">
    <source>
        <dbReference type="EMBL" id="GLK50746.1"/>
    </source>
</evidence>
<evidence type="ECO:0000256" key="4">
    <source>
        <dbReference type="ARBA" id="ARBA00022519"/>
    </source>
</evidence>
<comment type="similarity">
    <text evidence="8">Belongs to the binding-protein-dependent transport system permease family.</text>
</comment>
<feature type="transmembrane region" description="Helical" evidence="8">
    <location>
        <begin position="360"/>
        <end position="386"/>
    </location>
</feature>
<evidence type="ECO:0000256" key="6">
    <source>
        <dbReference type="ARBA" id="ARBA00022989"/>
    </source>
</evidence>
<dbReference type="GO" id="GO:0005886">
    <property type="term" value="C:plasma membrane"/>
    <property type="evidence" value="ECO:0007669"/>
    <property type="project" value="UniProtKB-SubCell"/>
</dbReference>
<dbReference type="CDD" id="cd06261">
    <property type="entry name" value="TM_PBP2"/>
    <property type="match status" value="2"/>
</dbReference>
<keyword evidence="11" id="KW-1185">Reference proteome</keyword>
<evidence type="ECO:0000256" key="5">
    <source>
        <dbReference type="ARBA" id="ARBA00022692"/>
    </source>
</evidence>
<comment type="subcellular location">
    <subcellularLocation>
        <location evidence="1">Cell inner membrane</location>
        <topology evidence="1">Multi-pass membrane protein</topology>
    </subcellularLocation>
    <subcellularLocation>
        <location evidence="8">Cell membrane</location>
        <topology evidence="8">Multi-pass membrane protein</topology>
    </subcellularLocation>
</comment>
<feature type="transmembrane region" description="Helical" evidence="8">
    <location>
        <begin position="16"/>
        <end position="37"/>
    </location>
</feature>
<dbReference type="InterPro" id="IPR035906">
    <property type="entry name" value="MetI-like_sf"/>
</dbReference>
<organism evidence="10 11">
    <name type="scientific">Maricaulis virginensis</name>
    <dbReference type="NCBI Taxonomy" id="144022"/>
    <lineage>
        <taxon>Bacteria</taxon>
        <taxon>Pseudomonadati</taxon>
        <taxon>Pseudomonadota</taxon>
        <taxon>Alphaproteobacteria</taxon>
        <taxon>Maricaulales</taxon>
        <taxon>Maricaulaceae</taxon>
        <taxon>Maricaulis</taxon>
    </lineage>
</organism>
<dbReference type="Pfam" id="PF00528">
    <property type="entry name" value="BPD_transp_1"/>
    <property type="match status" value="1"/>
</dbReference>
<evidence type="ECO:0000259" key="9">
    <source>
        <dbReference type="PROSITE" id="PS50928"/>
    </source>
</evidence>
<evidence type="ECO:0000256" key="7">
    <source>
        <dbReference type="ARBA" id="ARBA00023136"/>
    </source>
</evidence>
<protein>
    <submittedName>
        <fullName evidence="10">Iron ABC transporter permease</fullName>
    </submittedName>
</protein>
<feature type="transmembrane region" description="Helical" evidence="8">
    <location>
        <begin position="236"/>
        <end position="253"/>
    </location>
</feature>
<dbReference type="PANTHER" id="PTHR43357:SF3">
    <property type="entry name" value="FE(3+)-TRANSPORT SYSTEM PERMEASE PROTEIN FBPB 2"/>
    <property type="match status" value="1"/>
</dbReference>
<feature type="domain" description="ABC transmembrane type-1" evidence="9">
    <location>
        <begin position="322"/>
        <end position="527"/>
    </location>
</feature>
<evidence type="ECO:0000256" key="8">
    <source>
        <dbReference type="RuleBase" id="RU363032"/>
    </source>
</evidence>
<reference evidence="10" key="2">
    <citation type="submission" date="2023-01" db="EMBL/GenBank/DDBJ databases">
        <authorList>
            <person name="Sun Q."/>
            <person name="Evtushenko L."/>
        </authorList>
    </citation>
    <scope>NUCLEOTIDE SEQUENCE</scope>
    <source>
        <strain evidence="10">VKM B-1513</strain>
    </source>
</reference>
<keyword evidence="4" id="KW-0997">Cell inner membrane</keyword>
<dbReference type="PANTHER" id="PTHR43357">
    <property type="entry name" value="INNER MEMBRANE ABC TRANSPORTER PERMEASE PROTEIN YDCV"/>
    <property type="match status" value="1"/>
</dbReference>
<feature type="transmembrane region" description="Helical" evidence="8">
    <location>
        <begin position="284"/>
        <end position="303"/>
    </location>
</feature>
<dbReference type="EMBL" id="BSFE01000001">
    <property type="protein sequence ID" value="GLK50746.1"/>
    <property type="molecule type" value="Genomic_DNA"/>
</dbReference>
<evidence type="ECO:0000256" key="1">
    <source>
        <dbReference type="ARBA" id="ARBA00004429"/>
    </source>
</evidence>
<feature type="transmembrane region" description="Helical" evidence="8">
    <location>
        <begin position="509"/>
        <end position="531"/>
    </location>
</feature>
<keyword evidence="6 8" id="KW-1133">Transmembrane helix</keyword>
<dbReference type="Proteomes" id="UP001143486">
    <property type="component" value="Unassembled WGS sequence"/>
</dbReference>
<dbReference type="AlphaFoldDB" id="A0A9W6II45"/>
<keyword evidence="5 8" id="KW-0812">Transmembrane</keyword>
<sequence length="541" mass="55733">MTPASQGGRLPDRATALAILAALVCAAPVFAVAWIAVTGETGDYLAHLARTRLPVYLVNSALVAAIAAGGAGLIGTVLGWLVARTEFPGRALFSWVLILPLAVPAYVAAYAWLDLSQAGGPLHAATAGLFPTVRGAWGAGLMFALVLYPYVYLLARDTFTGQSADAYNAARTLGAGPFSAFARTSLPMARPALAAGLALVMMESLADYGTVSYLGAPTLSIGLVRAWSGAGSLVDAARLSLILVAVALIVFGLERAQRSRARSHAASGRHRPAPRFHLSRTQGLAAALACLVPLALGLIVPLARLGWLALNEQPAPNLLPASWHSLTLAAISAVLAAGLGLSTAYALRGRTFIATVSARAAGLGYAVPGAVAAVGVIAILSGTQALIDPAWESLTGEVFPVLLTGGAAALIFAYLSRFAAAAIGPSEAALARVTPALDGAARTLGATRGETVRRVHWPLIAAGVTSAGLLVFVEVLKELPATMILRPFNYDTLAIIAHNYASDERLGEAALPSLLIPLVALLPMIFVARYLSRARSSSGQV</sequence>
<gene>
    <name evidence="10" type="ORF">GCM10017621_02540</name>
</gene>
<dbReference type="RefSeq" id="WP_271185145.1">
    <property type="nucleotide sequence ID" value="NZ_BSFE01000001.1"/>
</dbReference>
<feature type="transmembrane region" description="Helical" evidence="8">
    <location>
        <begin position="457"/>
        <end position="476"/>
    </location>
</feature>
<dbReference type="SUPFAM" id="SSF161098">
    <property type="entry name" value="MetI-like"/>
    <property type="match status" value="2"/>
</dbReference>
<feature type="transmembrane region" description="Helical" evidence="8">
    <location>
        <begin position="398"/>
        <end position="415"/>
    </location>
</feature>
<comment type="caution">
    <text evidence="10">The sequence shown here is derived from an EMBL/GenBank/DDBJ whole genome shotgun (WGS) entry which is preliminary data.</text>
</comment>
<evidence type="ECO:0000313" key="11">
    <source>
        <dbReference type="Proteomes" id="UP001143486"/>
    </source>
</evidence>
<evidence type="ECO:0000256" key="3">
    <source>
        <dbReference type="ARBA" id="ARBA00022475"/>
    </source>
</evidence>
<dbReference type="InterPro" id="IPR000515">
    <property type="entry name" value="MetI-like"/>
</dbReference>
<feature type="transmembrane region" description="Helical" evidence="8">
    <location>
        <begin position="92"/>
        <end position="113"/>
    </location>
</feature>
<keyword evidence="2 8" id="KW-0813">Transport</keyword>
<feature type="transmembrane region" description="Helical" evidence="8">
    <location>
        <begin position="192"/>
        <end position="216"/>
    </location>
</feature>
<evidence type="ECO:0000256" key="2">
    <source>
        <dbReference type="ARBA" id="ARBA00022448"/>
    </source>
</evidence>
<dbReference type="GO" id="GO:0055085">
    <property type="term" value="P:transmembrane transport"/>
    <property type="evidence" value="ECO:0007669"/>
    <property type="project" value="InterPro"/>
</dbReference>
<keyword evidence="7 8" id="KW-0472">Membrane</keyword>
<keyword evidence="3" id="KW-1003">Cell membrane</keyword>
<name>A0A9W6II45_9PROT</name>
<feature type="transmembrane region" description="Helical" evidence="8">
    <location>
        <begin position="57"/>
        <end position="80"/>
    </location>
</feature>
<dbReference type="PROSITE" id="PS50928">
    <property type="entry name" value="ABC_TM1"/>
    <property type="match status" value="2"/>
</dbReference>
<feature type="domain" description="ABC transmembrane type-1" evidence="9">
    <location>
        <begin position="57"/>
        <end position="252"/>
    </location>
</feature>